<dbReference type="RefSeq" id="WP_300951057.1">
    <property type="nucleotide sequence ID" value="NZ_JAUHJQ010000001.1"/>
</dbReference>
<feature type="transmembrane region" description="Helical" evidence="1">
    <location>
        <begin position="340"/>
        <end position="361"/>
    </location>
</feature>
<evidence type="ECO:0000256" key="1">
    <source>
        <dbReference type="SAM" id="Phobius"/>
    </source>
</evidence>
<sequence length="716" mass="74057">MTTRRRLRTLAGLVVLLAALVAVLPTLDDAAAGRTHRAPVLLVGPEVVVGPLADDVDALPGAPFDAAPADDRAEAERALAAGEVVAVVLVRLRSTEDTLLLPRLRTTELDRALVREVRAAEERRGRTVAVERAGPVRDAPAYAALGLLTAAAAFGLVLVVSLVWGPFARTLPRGLLRLVAVGALAAAAAVLAPLLPGVPGGAAVEVAAALALGVLAAGLLTLALEALLGLAGLLLAAAALLVVPAPLLVADDPLLLPGPWAEVVRWTTAGATGDGVRAGAGVGVADAGPALWFLGAVAATGLLVLALTRFDGVRHSPAAPPAAGGPADDVPTTARWRLQLVAVLATLAAGAVLTLTLLPGADDAAAYPSLASATTCEPTGPVRTVADLNRITELRGSPQFRGGDVGAQAELQDGRSVWLFGDTLRGTGGEQRFVRNSMLVVEPGCLQVVVPAGGGAVIPDRDREVGYWPMSVVATPRPGYDLVTVTAQRVRSTDRDDAFGFENLGPAVALFVVPAGGTPQLVDRVDVGPDSPDPTRPMWGAATALGDGWLHLYGTARPDTAAPTGFSLRVARVRPVDVLEPDRWRYWDGTAWVADPAAAAELVPAEGGTSQTLTVFERDGTWHAFSKRGEFLGSDLVFWTAPGPTGPFTAQPPVAALPSDSTTGALRYMPLAHPDLIPRPGSVVVSYSRNRTDVGQVLDDPLLYRPRFLRVPLPGS</sequence>
<accession>A0ABT8FBS6</accession>
<evidence type="ECO:0008006" key="4">
    <source>
        <dbReference type="Google" id="ProtNLM"/>
    </source>
</evidence>
<feature type="transmembrane region" description="Helical" evidence="1">
    <location>
        <begin position="290"/>
        <end position="308"/>
    </location>
</feature>
<feature type="transmembrane region" description="Helical" evidence="1">
    <location>
        <begin position="201"/>
        <end position="220"/>
    </location>
</feature>
<evidence type="ECO:0000313" key="3">
    <source>
        <dbReference type="Proteomes" id="UP001168620"/>
    </source>
</evidence>
<keyword evidence="3" id="KW-1185">Reference proteome</keyword>
<dbReference type="PROSITE" id="PS51318">
    <property type="entry name" value="TAT"/>
    <property type="match status" value="1"/>
</dbReference>
<dbReference type="EMBL" id="JAUHJQ010000001">
    <property type="protein sequence ID" value="MDN4172143.1"/>
    <property type="molecule type" value="Genomic_DNA"/>
</dbReference>
<dbReference type="InterPro" id="IPR006311">
    <property type="entry name" value="TAT_signal"/>
</dbReference>
<keyword evidence="1" id="KW-0812">Transmembrane</keyword>
<evidence type="ECO:0000313" key="2">
    <source>
        <dbReference type="EMBL" id="MDN4172143.1"/>
    </source>
</evidence>
<reference evidence="2" key="1">
    <citation type="submission" date="2023-06" db="EMBL/GenBank/DDBJ databases">
        <title>Draft genome sequence of Nocardioides sp. SOB77.</title>
        <authorList>
            <person name="Zhang G."/>
        </authorList>
    </citation>
    <scope>NUCLEOTIDE SEQUENCE</scope>
    <source>
        <strain evidence="2">SOB77</strain>
    </source>
</reference>
<keyword evidence="1" id="KW-1133">Transmembrane helix</keyword>
<dbReference type="Proteomes" id="UP001168620">
    <property type="component" value="Unassembled WGS sequence"/>
</dbReference>
<feature type="transmembrane region" description="Helical" evidence="1">
    <location>
        <begin position="227"/>
        <end position="249"/>
    </location>
</feature>
<protein>
    <recommendedName>
        <fullName evidence="4">DUF4185 domain-containing protein</fullName>
    </recommendedName>
</protein>
<comment type="caution">
    <text evidence="2">The sequence shown here is derived from an EMBL/GenBank/DDBJ whole genome shotgun (WGS) entry which is preliminary data.</text>
</comment>
<feature type="transmembrane region" description="Helical" evidence="1">
    <location>
        <begin position="175"/>
        <end position="195"/>
    </location>
</feature>
<gene>
    <name evidence="2" type="ORF">QWY28_04240</name>
</gene>
<organism evidence="2 3">
    <name type="scientific">Nocardioides oceani</name>
    <dbReference type="NCBI Taxonomy" id="3058369"/>
    <lineage>
        <taxon>Bacteria</taxon>
        <taxon>Bacillati</taxon>
        <taxon>Actinomycetota</taxon>
        <taxon>Actinomycetes</taxon>
        <taxon>Propionibacteriales</taxon>
        <taxon>Nocardioidaceae</taxon>
        <taxon>Nocardioides</taxon>
    </lineage>
</organism>
<keyword evidence="1" id="KW-0472">Membrane</keyword>
<proteinExistence type="predicted"/>
<feature type="transmembrane region" description="Helical" evidence="1">
    <location>
        <begin position="141"/>
        <end position="163"/>
    </location>
</feature>
<name>A0ABT8FBS6_9ACTN</name>